<keyword evidence="2" id="KW-0472">Membrane</keyword>
<organism evidence="5 6">
    <name type="scientific">Sphingomonas sanguinis</name>
    <dbReference type="NCBI Taxonomy" id="33051"/>
    <lineage>
        <taxon>Bacteria</taxon>
        <taxon>Pseudomonadati</taxon>
        <taxon>Pseudomonadota</taxon>
        <taxon>Alphaproteobacteria</taxon>
        <taxon>Sphingomonadales</taxon>
        <taxon>Sphingomonadaceae</taxon>
        <taxon>Sphingomonas</taxon>
    </lineage>
</organism>
<keyword evidence="5" id="KW-0808">Transferase</keyword>
<dbReference type="EMBL" id="LDTD01000097">
    <property type="protein sequence ID" value="KTT68583.1"/>
    <property type="molecule type" value="Genomic_DNA"/>
</dbReference>
<comment type="caution">
    <text evidence="5">The sequence shown here is derived from an EMBL/GenBank/DDBJ whole genome shotgun (WGS) entry which is preliminary data.</text>
</comment>
<evidence type="ECO:0000256" key="3">
    <source>
        <dbReference type="SAM" id="SignalP"/>
    </source>
</evidence>
<evidence type="ECO:0000256" key="1">
    <source>
        <dbReference type="SAM" id="MobiDB-lite"/>
    </source>
</evidence>
<feature type="domain" description="Choice-of-anchor A" evidence="4">
    <location>
        <begin position="28"/>
        <end position="295"/>
    </location>
</feature>
<name>A0A147HUP4_9SPHN</name>
<evidence type="ECO:0000313" key="6">
    <source>
        <dbReference type="Proteomes" id="UP000072867"/>
    </source>
</evidence>
<accession>A0A147HUP4</accession>
<sequence length="358" mass="35956">MKHRLLVAGLVAALPSLAIASPTVVGVDALKEWNLIVLGELTSSSEVEGRTFVGGNLSGNSSNYQIRTVPASSYSVPGLTVVGDVLGGAKNLNNGSGALIGGNVQSGLNLNGAVQTVKVGGSLSNTNINQNIVQSGLSASDPNFVSGLNQQKSLLASSMTDLSNSYAALAATAQVSISGNRATFNAVPGANGVGVFNLNAADLSRFGEIAFNANGADTVIVNVRGSSVRLDDNFLGNATGLGQHVIWNFPDATSLELTTAWKGSVLAPKAAAVTGNYIEGSAVFASLVQNGEFHLGTYVGTYSPSSSNPPSSSGGSSGGAGSSGGSPSAIPTPGSVALMAAGLVLLAIIARRRRQRLA</sequence>
<feature type="compositionally biased region" description="Low complexity" evidence="1">
    <location>
        <begin position="304"/>
        <end position="314"/>
    </location>
</feature>
<feature type="chain" id="PRO_5007547873" evidence="3">
    <location>
        <begin position="21"/>
        <end position="358"/>
    </location>
</feature>
<keyword evidence="2" id="KW-0812">Transmembrane</keyword>
<proteinExistence type="predicted"/>
<evidence type="ECO:0000313" key="5">
    <source>
        <dbReference type="EMBL" id="KTT68583.1"/>
    </source>
</evidence>
<evidence type="ECO:0000256" key="2">
    <source>
        <dbReference type="SAM" id="Phobius"/>
    </source>
</evidence>
<dbReference type="GO" id="GO:0016740">
    <property type="term" value="F:transferase activity"/>
    <property type="evidence" value="ECO:0007669"/>
    <property type="project" value="UniProtKB-KW"/>
</dbReference>
<dbReference type="STRING" id="33051.SB4_12090"/>
<feature type="transmembrane region" description="Helical" evidence="2">
    <location>
        <begin position="330"/>
        <end position="350"/>
    </location>
</feature>
<feature type="signal peptide" evidence="3">
    <location>
        <begin position="1"/>
        <end position="20"/>
    </location>
</feature>
<keyword evidence="3" id="KW-0732">Signal</keyword>
<dbReference type="PATRIC" id="fig|33051.3.peg.4035"/>
<gene>
    <name evidence="5" type="ORF">NS319_13220</name>
</gene>
<protein>
    <submittedName>
        <fullName evidence="5">Glycosyl transferase family 1</fullName>
    </submittedName>
</protein>
<keyword evidence="2" id="KW-1133">Transmembrane helix</keyword>
<dbReference type="RefSeq" id="WP_058734021.1">
    <property type="nucleotide sequence ID" value="NZ_LDTD01000097.1"/>
</dbReference>
<dbReference type="Proteomes" id="UP000072867">
    <property type="component" value="Unassembled WGS sequence"/>
</dbReference>
<dbReference type="InterPro" id="IPR026588">
    <property type="entry name" value="Choice_anch_A"/>
</dbReference>
<dbReference type="AlphaFoldDB" id="A0A147HUP4"/>
<dbReference type="NCBIfam" id="TIGR04215">
    <property type="entry name" value="choice_anch_A"/>
    <property type="match status" value="1"/>
</dbReference>
<dbReference type="Pfam" id="PF20597">
    <property type="entry name" value="pAdhesive_15"/>
    <property type="match status" value="1"/>
</dbReference>
<reference evidence="5 6" key="1">
    <citation type="journal article" date="2016" name="Front. Microbiol.">
        <title>Genomic Resource of Rice Seed Associated Bacteria.</title>
        <authorList>
            <person name="Midha S."/>
            <person name="Bansal K."/>
            <person name="Sharma S."/>
            <person name="Kumar N."/>
            <person name="Patil P.P."/>
            <person name="Chaudhry V."/>
            <person name="Patil P.B."/>
        </authorList>
    </citation>
    <scope>NUCLEOTIDE SEQUENCE [LARGE SCALE GENOMIC DNA]</scope>
    <source>
        <strain evidence="5 6">NS319</strain>
    </source>
</reference>
<feature type="compositionally biased region" description="Gly residues" evidence="1">
    <location>
        <begin position="315"/>
        <end position="324"/>
    </location>
</feature>
<feature type="region of interest" description="Disordered" evidence="1">
    <location>
        <begin position="304"/>
        <end position="328"/>
    </location>
</feature>
<evidence type="ECO:0000259" key="4">
    <source>
        <dbReference type="Pfam" id="PF20597"/>
    </source>
</evidence>